<dbReference type="InterPro" id="IPR005913">
    <property type="entry name" value="dTDP_dehydrorham_reduct"/>
</dbReference>
<dbReference type="SUPFAM" id="SSF51735">
    <property type="entry name" value="NAD(P)-binding Rossmann-fold domains"/>
    <property type="match status" value="1"/>
</dbReference>
<name>A0A9Q4AM58_9HYPH</name>
<dbReference type="CDD" id="cd05254">
    <property type="entry name" value="dTDP_HR_like_SDR_e"/>
    <property type="match status" value="1"/>
</dbReference>
<dbReference type="Pfam" id="PF04321">
    <property type="entry name" value="RmlD_sub_bind"/>
    <property type="match status" value="1"/>
</dbReference>
<evidence type="ECO:0000256" key="6">
    <source>
        <dbReference type="RuleBase" id="RU364082"/>
    </source>
</evidence>
<evidence type="ECO:0000256" key="3">
    <source>
        <dbReference type="ARBA" id="ARBA00012929"/>
    </source>
</evidence>
<dbReference type="PANTHER" id="PTHR10491">
    <property type="entry name" value="DTDP-4-DEHYDRORHAMNOSE REDUCTASE"/>
    <property type="match status" value="1"/>
</dbReference>
<keyword evidence="6 8" id="KW-0560">Oxidoreductase</keyword>
<evidence type="ECO:0000313" key="8">
    <source>
        <dbReference type="EMBL" id="MCP8886245.1"/>
    </source>
</evidence>
<protein>
    <recommendedName>
        <fullName evidence="4 6">dTDP-4-dehydrorhamnose reductase</fullName>
        <ecNumber evidence="3 6">1.1.1.133</ecNumber>
    </recommendedName>
</protein>
<comment type="function">
    <text evidence="6">Catalyzes the reduction of dTDP-6-deoxy-L-lyxo-4-hexulose to yield dTDP-L-rhamnose.</text>
</comment>
<evidence type="ECO:0000259" key="7">
    <source>
        <dbReference type="Pfam" id="PF04321"/>
    </source>
</evidence>
<organism evidence="8 9">
    <name type="scientific">Devosia ureilytica</name>
    <dbReference type="NCBI Taxonomy" id="2952754"/>
    <lineage>
        <taxon>Bacteria</taxon>
        <taxon>Pseudomonadati</taxon>
        <taxon>Pseudomonadota</taxon>
        <taxon>Alphaproteobacteria</taxon>
        <taxon>Hyphomicrobiales</taxon>
        <taxon>Devosiaceae</taxon>
        <taxon>Devosia</taxon>
    </lineage>
</organism>
<accession>A0A9Q4AM58</accession>
<evidence type="ECO:0000256" key="4">
    <source>
        <dbReference type="ARBA" id="ARBA00017099"/>
    </source>
</evidence>
<keyword evidence="6" id="KW-0521">NADP</keyword>
<reference evidence="8" key="1">
    <citation type="submission" date="2022-06" db="EMBL/GenBank/DDBJ databases">
        <title>Devosia sp. XJ19-45 genome assembly.</title>
        <authorList>
            <person name="Li B."/>
            <person name="Cai M."/>
            <person name="Nie G."/>
            <person name="Li W."/>
        </authorList>
    </citation>
    <scope>NUCLEOTIDE SEQUENCE</scope>
    <source>
        <strain evidence="8">XJ19-45</strain>
    </source>
</reference>
<evidence type="ECO:0000256" key="1">
    <source>
        <dbReference type="ARBA" id="ARBA00004781"/>
    </source>
</evidence>
<feature type="domain" description="RmlD-like substrate binding" evidence="7">
    <location>
        <begin position="1"/>
        <end position="290"/>
    </location>
</feature>
<evidence type="ECO:0000256" key="2">
    <source>
        <dbReference type="ARBA" id="ARBA00010944"/>
    </source>
</evidence>
<proteinExistence type="inferred from homology"/>
<gene>
    <name evidence="8" type="primary">rfbD</name>
    <name evidence="8" type="ORF">NF348_03935</name>
</gene>
<dbReference type="RefSeq" id="WP_254674055.1">
    <property type="nucleotide sequence ID" value="NZ_JAMWDU010000002.1"/>
</dbReference>
<dbReference type="InterPro" id="IPR036291">
    <property type="entry name" value="NAD(P)-bd_dom_sf"/>
</dbReference>
<dbReference type="NCBIfam" id="TIGR01214">
    <property type="entry name" value="rmlD"/>
    <property type="match status" value="1"/>
</dbReference>
<dbReference type="Proteomes" id="UP001060275">
    <property type="component" value="Unassembled WGS sequence"/>
</dbReference>
<dbReference type="PANTHER" id="PTHR10491:SF4">
    <property type="entry name" value="METHIONINE ADENOSYLTRANSFERASE 2 SUBUNIT BETA"/>
    <property type="match status" value="1"/>
</dbReference>
<dbReference type="EC" id="1.1.1.133" evidence="3 6"/>
<dbReference type="Gene3D" id="3.40.50.720">
    <property type="entry name" value="NAD(P)-binding Rossmann-like Domain"/>
    <property type="match status" value="1"/>
</dbReference>
<dbReference type="InterPro" id="IPR029903">
    <property type="entry name" value="RmlD-like-bd"/>
</dbReference>
<comment type="caution">
    <text evidence="8">The sequence shown here is derived from an EMBL/GenBank/DDBJ whole genome shotgun (WGS) entry which is preliminary data.</text>
</comment>
<comment type="similarity">
    <text evidence="2 6">Belongs to the dTDP-4-dehydrorhamnose reductase family.</text>
</comment>
<dbReference type="Gene3D" id="3.90.25.10">
    <property type="entry name" value="UDP-galactose 4-epimerase, domain 1"/>
    <property type="match status" value="1"/>
</dbReference>
<dbReference type="AlphaFoldDB" id="A0A9Q4AM58"/>
<sequence length="294" mass="31563">MRIAVTGHEGQVARSLAERASTRDRVVVITVGRPLLDLTRPETIMPALASVQPDIVVSAAAFTAVDQSEDEPDIAYAINEGGARAVAEAAANLGIPVIHLSTDYVFDGRSERPYTEDDLPAPQSVYGASKLAGENAVAEANPRHLILRTAWVYSPFGQNFVKTMLRLASERGEISVVADQCGNPTSALDIADAILHVANALGRERPEPWGIYNVAGAGVTNWADLARHVLSASREHGGPYAQVLDIATSQYPTKARRPASSRLATDKITSSFGWSAPEWRASVRAVVHRLVVRP</sequence>
<comment type="cofactor">
    <cofactor evidence="6">
        <name>Mg(2+)</name>
        <dbReference type="ChEBI" id="CHEBI:18420"/>
    </cofactor>
    <text evidence="6">Binds 1 Mg(2+) ion per monomer.</text>
</comment>
<evidence type="ECO:0000313" key="9">
    <source>
        <dbReference type="Proteomes" id="UP001060275"/>
    </source>
</evidence>
<comment type="catalytic activity">
    <reaction evidence="5 6">
        <text>dTDP-beta-L-rhamnose + NADP(+) = dTDP-4-dehydro-beta-L-rhamnose + NADPH + H(+)</text>
        <dbReference type="Rhea" id="RHEA:21796"/>
        <dbReference type="ChEBI" id="CHEBI:15378"/>
        <dbReference type="ChEBI" id="CHEBI:57510"/>
        <dbReference type="ChEBI" id="CHEBI:57783"/>
        <dbReference type="ChEBI" id="CHEBI:58349"/>
        <dbReference type="ChEBI" id="CHEBI:62830"/>
        <dbReference type="EC" id="1.1.1.133"/>
    </reaction>
</comment>
<comment type="pathway">
    <text evidence="1 6">Carbohydrate biosynthesis; dTDP-L-rhamnose biosynthesis.</text>
</comment>
<keyword evidence="9" id="KW-1185">Reference proteome</keyword>
<dbReference type="GO" id="GO:0008831">
    <property type="term" value="F:dTDP-4-dehydrorhamnose reductase activity"/>
    <property type="evidence" value="ECO:0007669"/>
    <property type="project" value="UniProtKB-EC"/>
</dbReference>
<dbReference type="EMBL" id="JAMWDU010000002">
    <property type="protein sequence ID" value="MCP8886245.1"/>
    <property type="molecule type" value="Genomic_DNA"/>
</dbReference>
<evidence type="ECO:0000256" key="5">
    <source>
        <dbReference type="ARBA" id="ARBA00048200"/>
    </source>
</evidence>